<dbReference type="RefSeq" id="WP_192598389.1">
    <property type="nucleotide sequence ID" value="NZ_JADBEL010000007.1"/>
</dbReference>
<accession>A0A927MH62</accession>
<evidence type="ECO:0000313" key="11">
    <source>
        <dbReference type="Proteomes" id="UP000658225"/>
    </source>
</evidence>
<evidence type="ECO:0000256" key="4">
    <source>
        <dbReference type="ARBA" id="ARBA00022741"/>
    </source>
</evidence>
<dbReference type="Gene3D" id="3.30.1360.30">
    <property type="entry name" value="GAD-like domain"/>
    <property type="match status" value="1"/>
</dbReference>
<dbReference type="InterPro" id="IPR006195">
    <property type="entry name" value="aa-tRNA-synth_II"/>
</dbReference>
<dbReference type="GO" id="GO:0016740">
    <property type="term" value="F:transferase activity"/>
    <property type="evidence" value="ECO:0007669"/>
    <property type="project" value="UniProtKB-ARBA"/>
</dbReference>
<evidence type="ECO:0000256" key="6">
    <source>
        <dbReference type="ARBA" id="ARBA00022917"/>
    </source>
</evidence>
<dbReference type="InterPro" id="IPR047090">
    <property type="entry name" value="AspRS_core"/>
</dbReference>
<dbReference type="NCBIfam" id="TIGR00459">
    <property type="entry name" value="aspS_bact"/>
    <property type="match status" value="1"/>
</dbReference>
<evidence type="ECO:0000259" key="9">
    <source>
        <dbReference type="PROSITE" id="PS50862"/>
    </source>
</evidence>
<dbReference type="InterPro" id="IPR004115">
    <property type="entry name" value="GAD-like_sf"/>
</dbReference>
<dbReference type="PROSITE" id="PS50862">
    <property type="entry name" value="AA_TRNA_LIGASE_II"/>
    <property type="match status" value="1"/>
</dbReference>
<dbReference type="Gene3D" id="3.30.930.10">
    <property type="entry name" value="Bira Bifunctional Protein, Domain 2"/>
    <property type="match status" value="1"/>
</dbReference>
<dbReference type="InterPro" id="IPR002312">
    <property type="entry name" value="Asp/Asn-tRNA-synth_IIb"/>
</dbReference>
<dbReference type="PANTHER" id="PTHR22594:SF5">
    <property type="entry name" value="ASPARTATE--TRNA LIGASE, MITOCHONDRIAL"/>
    <property type="match status" value="1"/>
</dbReference>
<reference evidence="10" key="1">
    <citation type="submission" date="2020-10" db="EMBL/GenBank/DDBJ databases">
        <title>Genomic Encyclopedia of Type Strains, Phase IV (KMG-IV): sequencing the most valuable type-strain genomes for metagenomic binning, comparative biology and taxonomic classification.</title>
        <authorList>
            <person name="Goeker M."/>
        </authorList>
    </citation>
    <scope>NUCLEOTIDE SEQUENCE</scope>
    <source>
        <strain evidence="10">DSM 13886</strain>
    </source>
</reference>
<dbReference type="NCBIfam" id="NF001750">
    <property type="entry name" value="PRK00476.1"/>
    <property type="match status" value="1"/>
</dbReference>
<dbReference type="Pfam" id="PF02938">
    <property type="entry name" value="GAD"/>
    <property type="match status" value="1"/>
</dbReference>
<organism evidence="10 11">
    <name type="scientific">Sporosarcina limicola</name>
    <dbReference type="NCBI Taxonomy" id="34101"/>
    <lineage>
        <taxon>Bacteria</taxon>
        <taxon>Bacillati</taxon>
        <taxon>Bacillota</taxon>
        <taxon>Bacilli</taxon>
        <taxon>Bacillales</taxon>
        <taxon>Caryophanaceae</taxon>
        <taxon>Sporosarcina</taxon>
    </lineage>
</organism>
<dbReference type="Gene3D" id="2.40.50.140">
    <property type="entry name" value="Nucleic acid-binding proteins"/>
    <property type="match status" value="1"/>
</dbReference>
<comment type="catalytic activity">
    <reaction evidence="8">
        <text>tRNA(Asp) + L-aspartate + ATP = L-aspartyl-tRNA(Asp) + AMP + diphosphate</text>
        <dbReference type="Rhea" id="RHEA:19649"/>
        <dbReference type="Rhea" id="RHEA-COMP:9660"/>
        <dbReference type="Rhea" id="RHEA-COMP:9678"/>
        <dbReference type="ChEBI" id="CHEBI:29991"/>
        <dbReference type="ChEBI" id="CHEBI:30616"/>
        <dbReference type="ChEBI" id="CHEBI:33019"/>
        <dbReference type="ChEBI" id="CHEBI:78442"/>
        <dbReference type="ChEBI" id="CHEBI:78516"/>
        <dbReference type="ChEBI" id="CHEBI:456215"/>
        <dbReference type="EC" id="6.1.1.12"/>
    </reaction>
</comment>
<keyword evidence="3 8" id="KW-0436">Ligase</keyword>
<feature type="binding site" evidence="8">
    <location>
        <position position="449"/>
    </location>
    <ligand>
        <name>L-aspartate</name>
        <dbReference type="ChEBI" id="CHEBI:29991"/>
    </ligand>
</feature>
<comment type="caution">
    <text evidence="10">The sequence shown here is derived from an EMBL/GenBank/DDBJ whole genome shotgun (WGS) entry which is preliminary data.</text>
</comment>
<dbReference type="GO" id="GO:0140096">
    <property type="term" value="F:catalytic activity, acting on a protein"/>
    <property type="evidence" value="ECO:0007669"/>
    <property type="project" value="UniProtKB-ARBA"/>
</dbReference>
<name>A0A927MH62_9BACL</name>
<comment type="caution">
    <text evidence="8">Lacks conserved residue(s) required for the propagation of feature annotation.</text>
</comment>
<keyword evidence="2 8" id="KW-0963">Cytoplasm</keyword>
<gene>
    <name evidence="8" type="primary">aspS</name>
    <name evidence="10" type="ORF">H4683_001691</name>
</gene>
<dbReference type="Pfam" id="PF01336">
    <property type="entry name" value="tRNA_anti-codon"/>
    <property type="match status" value="1"/>
</dbReference>
<keyword evidence="4 8" id="KW-0547">Nucleotide-binding</keyword>
<comment type="function">
    <text evidence="8">Catalyzes the attachment of L-aspartate to tRNA(Asp) in a two-step reaction: L-aspartate is first activated by ATP to form Asp-AMP and then transferred to the acceptor end of tRNA(Asp).</text>
</comment>
<feature type="region of interest" description="Aspartate" evidence="8">
    <location>
        <begin position="199"/>
        <end position="202"/>
    </location>
</feature>
<evidence type="ECO:0000256" key="3">
    <source>
        <dbReference type="ARBA" id="ARBA00022598"/>
    </source>
</evidence>
<dbReference type="SUPFAM" id="SSF55261">
    <property type="entry name" value="GAD domain-like"/>
    <property type="match status" value="1"/>
</dbReference>
<dbReference type="SUPFAM" id="SSF50249">
    <property type="entry name" value="Nucleic acid-binding proteins"/>
    <property type="match status" value="1"/>
</dbReference>
<keyword evidence="5 8" id="KW-0067">ATP-binding</keyword>
<dbReference type="InterPro" id="IPR012340">
    <property type="entry name" value="NA-bd_OB-fold"/>
</dbReference>
<dbReference type="CDD" id="cd00777">
    <property type="entry name" value="AspRS_core"/>
    <property type="match status" value="1"/>
</dbReference>
<evidence type="ECO:0000256" key="7">
    <source>
        <dbReference type="ARBA" id="ARBA00023146"/>
    </source>
</evidence>
<dbReference type="AlphaFoldDB" id="A0A927MH62"/>
<keyword evidence="7 8" id="KW-0030">Aminoacyl-tRNA synthetase</keyword>
<comment type="similarity">
    <text evidence="1 8">Belongs to the class-II aminoacyl-tRNA synthetase family. Type 1 subfamily.</text>
</comment>
<dbReference type="InterPro" id="IPR045864">
    <property type="entry name" value="aa-tRNA-synth_II/BPL/LPL"/>
</dbReference>
<feature type="binding site" evidence="8">
    <location>
        <position position="175"/>
    </location>
    <ligand>
        <name>L-aspartate</name>
        <dbReference type="ChEBI" id="CHEBI:29991"/>
    </ligand>
</feature>
<dbReference type="HAMAP" id="MF_00044">
    <property type="entry name" value="Asp_tRNA_synth_type1"/>
    <property type="match status" value="1"/>
</dbReference>
<dbReference type="GO" id="GO:0005737">
    <property type="term" value="C:cytoplasm"/>
    <property type="evidence" value="ECO:0007669"/>
    <property type="project" value="UniProtKB-SubCell"/>
</dbReference>
<dbReference type="GO" id="GO:0006422">
    <property type="term" value="P:aspartyl-tRNA aminoacylation"/>
    <property type="evidence" value="ECO:0007669"/>
    <property type="project" value="UniProtKB-UniRule"/>
</dbReference>
<feature type="binding site" evidence="8">
    <location>
        <position position="488"/>
    </location>
    <ligand>
        <name>L-aspartate</name>
        <dbReference type="ChEBI" id="CHEBI:29991"/>
    </ligand>
</feature>
<dbReference type="PANTHER" id="PTHR22594">
    <property type="entry name" value="ASPARTYL/LYSYL-TRNA SYNTHETASE"/>
    <property type="match status" value="1"/>
</dbReference>
<evidence type="ECO:0000313" key="10">
    <source>
        <dbReference type="EMBL" id="MBE1554614.1"/>
    </source>
</evidence>
<sequence length="587" mass="65799">MQRTHYSGELTEQQIGENITLKGWVQKRRDLGGLIFVDLRDRTGLVQAVFNPAISKEALEIADKLRSEFVVEITGKVIERQERQKNPNMKTGTIEVQVDQLTIINGAKNPPFMIEDETDVSEEVRLKYRYLDLRRPQLAKTFKMRSDITKTVRNFLDTEGFLEVETPILTKSTPEGARDYLVPSRVHEGEFYALPQSPQLFKQMLMVAGFDRYYQIARCFRDEDLRADRQPEFTQIDMEMSFMSIEEIITLNENLMQKIMKDVKGIDVQIPFNRLPYDEAMSRFGSDKPDMRFGLELIDVSEIVKDSSFKVFTGAVEAGGQVKLINAKGAADGYSRKDIDALGEFSARYGAKGLAWLKVDAEGLKGPIAKFFEGEAGAALQTAAEAEVGDLLLFVADKKKVVADALGALRLKLGKDQGLIDESKFNFLWVTDWPLFEYDEEDGRYYAAHHPFTMPADVDELITSPETVKAQAYDLVLNGYELGGGSLRIYQRDVQEKMFKALGFSEEQANEQFGFLLDAFDYGTPPHGGIAFGLDRIVMLLTGSTNLRDTIAFPKTASASCLLTAAPGRVDNGQLAELGIQVAAKKQ</sequence>
<dbReference type="GO" id="GO:0004815">
    <property type="term" value="F:aspartate-tRNA ligase activity"/>
    <property type="evidence" value="ECO:0007669"/>
    <property type="project" value="UniProtKB-UniRule"/>
</dbReference>
<evidence type="ECO:0000256" key="5">
    <source>
        <dbReference type="ARBA" id="ARBA00022840"/>
    </source>
</evidence>
<feature type="binding site" evidence="8">
    <location>
        <position position="230"/>
    </location>
    <ligand>
        <name>ATP</name>
        <dbReference type="ChEBI" id="CHEBI:30616"/>
    </ligand>
</feature>
<dbReference type="CDD" id="cd04317">
    <property type="entry name" value="EcAspRS_like_N"/>
    <property type="match status" value="1"/>
</dbReference>
<keyword evidence="6 8" id="KW-0648">Protein biosynthesis</keyword>
<feature type="binding site" evidence="8">
    <location>
        <begin position="533"/>
        <end position="536"/>
    </location>
    <ligand>
        <name>ATP</name>
        <dbReference type="ChEBI" id="CHEBI:30616"/>
    </ligand>
</feature>
<dbReference type="PRINTS" id="PR01042">
    <property type="entry name" value="TRNASYNTHASP"/>
</dbReference>
<dbReference type="GO" id="GO:0005524">
    <property type="term" value="F:ATP binding"/>
    <property type="evidence" value="ECO:0007669"/>
    <property type="project" value="UniProtKB-UniRule"/>
</dbReference>
<dbReference type="InterPro" id="IPR004524">
    <property type="entry name" value="Asp-tRNA-ligase_1"/>
</dbReference>
<feature type="binding site" evidence="8">
    <location>
        <position position="221"/>
    </location>
    <ligand>
        <name>L-aspartate</name>
        <dbReference type="ChEBI" id="CHEBI:29991"/>
    </ligand>
</feature>
<dbReference type="Pfam" id="PF00152">
    <property type="entry name" value="tRNA-synt_2"/>
    <property type="match status" value="1"/>
</dbReference>
<keyword evidence="11" id="KW-1185">Reference proteome</keyword>
<dbReference type="GO" id="GO:0003676">
    <property type="term" value="F:nucleic acid binding"/>
    <property type="evidence" value="ECO:0007669"/>
    <property type="project" value="InterPro"/>
</dbReference>
<dbReference type="Proteomes" id="UP000658225">
    <property type="component" value="Unassembled WGS sequence"/>
</dbReference>
<dbReference type="InterPro" id="IPR029351">
    <property type="entry name" value="GAD_dom"/>
</dbReference>
<evidence type="ECO:0000256" key="8">
    <source>
        <dbReference type="HAMAP-Rule" id="MF_00044"/>
    </source>
</evidence>
<feature type="binding site" evidence="8">
    <location>
        <position position="481"/>
    </location>
    <ligand>
        <name>ATP</name>
        <dbReference type="ChEBI" id="CHEBI:30616"/>
    </ligand>
</feature>
<feature type="domain" description="Aminoacyl-transfer RNA synthetases class-II family profile" evidence="9">
    <location>
        <begin position="142"/>
        <end position="554"/>
    </location>
</feature>
<proteinExistence type="inferred from homology"/>
<protein>
    <recommendedName>
        <fullName evidence="8">Aspartate--tRNA ligase</fullName>
        <ecNumber evidence="8">6.1.1.12</ecNumber>
    </recommendedName>
    <alternativeName>
        <fullName evidence="8">Aspartyl-tRNA synthetase</fullName>
        <shortName evidence="8">AspRS</shortName>
    </alternativeName>
</protein>
<evidence type="ECO:0000256" key="1">
    <source>
        <dbReference type="ARBA" id="ARBA00006303"/>
    </source>
</evidence>
<dbReference type="InterPro" id="IPR004365">
    <property type="entry name" value="NA-bd_OB_tRNA"/>
</dbReference>
<dbReference type="EC" id="6.1.1.12" evidence="8"/>
<evidence type="ECO:0000256" key="2">
    <source>
        <dbReference type="ARBA" id="ARBA00022490"/>
    </source>
</evidence>
<comment type="subcellular location">
    <subcellularLocation>
        <location evidence="8">Cytoplasm</location>
    </subcellularLocation>
</comment>
<dbReference type="InterPro" id="IPR047089">
    <property type="entry name" value="Asp-tRNA-ligase_1_N"/>
</dbReference>
<feature type="binding site" evidence="8">
    <location>
        <begin position="221"/>
        <end position="223"/>
    </location>
    <ligand>
        <name>ATP</name>
        <dbReference type="ChEBI" id="CHEBI:30616"/>
    </ligand>
</feature>
<dbReference type="SUPFAM" id="SSF55681">
    <property type="entry name" value="Class II aaRS and biotin synthetases"/>
    <property type="match status" value="1"/>
</dbReference>
<dbReference type="EMBL" id="JADBEL010000007">
    <property type="protein sequence ID" value="MBE1554614.1"/>
    <property type="molecule type" value="Genomic_DNA"/>
</dbReference>
<dbReference type="InterPro" id="IPR004364">
    <property type="entry name" value="Aa-tRNA-synt_II"/>
</dbReference>
<comment type="subunit">
    <text evidence="8">Homodimer.</text>
</comment>